<dbReference type="AlphaFoldDB" id="E4WVS9"/>
<name>E4WVS9_OIKDI</name>
<evidence type="ECO:0000313" key="3">
    <source>
        <dbReference type="Proteomes" id="UP000001307"/>
    </source>
</evidence>
<dbReference type="Proteomes" id="UP000001307">
    <property type="component" value="Unassembled WGS sequence"/>
</dbReference>
<accession>E4WVS9</accession>
<evidence type="ECO:0000313" key="2">
    <source>
        <dbReference type="EMBL" id="CBY31662.1"/>
    </source>
</evidence>
<dbReference type="EMBL" id="FN654312">
    <property type="protein sequence ID" value="CBY31662.1"/>
    <property type="molecule type" value="Genomic_DNA"/>
</dbReference>
<organism evidence="1">
    <name type="scientific">Oikopleura dioica</name>
    <name type="common">Tunicate</name>
    <dbReference type="NCBI Taxonomy" id="34765"/>
    <lineage>
        <taxon>Eukaryota</taxon>
        <taxon>Metazoa</taxon>
        <taxon>Chordata</taxon>
        <taxon>Tunicata</taxon>
        <taxon>Appendicularia</taxon>
        <taxon>Copelata</taxon>
        <taxon>Oikopleuridae</taxon>
        <taxon>Oikopleura</taxon>
    </lineage>
</organism>
<sequence>MNDWNRRYELPTRPRRQYDYVQNAEVDELMRQEQELLLSNDQECLYNDWRNKSKDMNERFGYKELANLEYEQLTRIKRAAMTKRKSALKTLLEAENAKYYEELAEKRLTKLVSEEFVLKTVFPPKRNNKFSF</sequence>
<dbReference type="InParanoid" id="E4WVS9"/>
<dbReference type="EMBL" id="FN653017">
    <property type="protein sequence ID" value="CBY21232.1"/>
    <property type="molecule type" value="Genomic_DNA"/>
</dbReference>
<gene>
    <name evidence="1" type="ORF">GSOID_T00008987001</name>
    <name evidence="2" type="ORF">GSOID_T00025579001</name>
</gene>
<keyword evidence="3" id="KW-1185">Reference proteome</keyword>
<proteinExistence type="predicted"/>
<evidence type="ECO:0000313" key="1">
    <source>
        <dbReference type="EMBL" id="CBY21232.1"/>
    </source>
</evidence>
<dbReference type="OrthoDB" id="10286621at2759"/>
<dbReference type="Proteomes" id="UP000011014">
    <property type="component" value="Unassembled WGS sequence"/>
</dbReference>
<protein>
    <submittedName>
        <fullName evidence="1">Uncharacterized protein</fullName>
    </submittedName>
</protein>
<reference evidence="1" key="1">
    <citation type="journal article" date="2010" name="Science">
        <title>Plasticity of animal genome architecture unmasked by rapid evolution of a pelagic tunicate.</title>
        <authorList>
            <person name="Denoeud F."/>
            <person name="Henriet S."/>
            <person name="Mungpakdee S."/>
            <person name="Aury J.M."/>
            <person name="Da Silva C."/>
            <person name="Brinkmann H."/>
            <person name="Mikhaleva J."/>
            <person name="Olsen L.C."/>
            <person name="Jubin C."/>
            <person name="Canestro C."/>
            <person name="Bouquet J.M."/>
            <person name="Danks G."/>
            <person name="Poulain J."/>
            <person name="Campsteijn C."/>
            <person name="Adamski M."/>
            <person name="Cross I."/>
            <person name="Yadetie F."/>
            <person name="Muffato M."/>
            <person name="Louis A."/>
            <person name="Butcher S."/>
            <person name="Tsagkogeorga G."/>
            <person name="Konrad A."/>
            <person name="Singh S."/>
            <person name="Jensen M.F."/>
            <person name="Cong E.H."/>
            <person name="Eikeseth-Otteraa H."/>
            <person name="Noel B."/>
            <person name="Anthouard V."/>
            <person name="Porcel B.M."/>
            <person name="Kachouri-Lafond R."/>
            <person name="Nishino A."/>
            <person name="Ugolini M."/>
            <person name="Chourrout P."/>
            <person name="Nishida H."/>
            <person name="Aasland R."/>
            <person name="Huzurbazar S."/>
            <person name="Westhof E."/>
            <person name="Delsuc F."/>
            <person name="Lehrach H."/>
            <person name="Reinhardt R."/>
            <person name="Weissenbach J."/>
            <person name="Roy S.W."/>
            <person name="Artiguenave F."/>
            <person name="Postlethwait J.H."/>
            <person name="Manak J.R."/>
            <person name="Thompson E.M."/>
            <person name="Jaillon O."/>
            <person name="Du Pasquier L."/>
            <person name="Boudinot P."/>
            <person name="Liberles D.A."/>
            <person name="Volff J.N."/>
            <person name="Philippe H."/>
            <person name="Lenhard B."/>
            <person name="Roest Crollius H."/>
            <person name="Wincker P."/>
            <person name="Chourrout D."/>
        </authorList>
    </citation>
    <scope>NUCLEOTIDE SEQUENCE [LARGE SCALE GENOMIC DNA]</scope>
</reference>